<keyword evidence="4 12" id="KW-1133">Transmembrane helix</keyword>
<dbReference type="InterPro" id="IPR000276">
    <property type="entry name" value="GPCR_Rhodpsn"/>
</dbReference>
<dbReference type="PROSITE" id="PS00237">
    <property type="entry name" value="G_PROTEIN_RECEP_F1_1"/>
    <property type="match status" value="1"/>
</dbReference>
<protein>
    <recommendedName>
        <fullName evidence="13">G-protein coupled receptors family 1 profile domain-containing protein</fullName>
    </recommendedName>
</protein>
<accession>A0A8W8IU20</accession>
<keyword evidence="2" id="KW-1003">Cell membrane</keyword>
<evidence type="ECO:0000256" key="4">
    <source>
        <dbReference type="ARBA" id="ARBA00022989"/>
    </source>
</evidence>
<feature type="transmembrane region" description="Helical" evidence="12">
    <location>
        <begin position="199"/>
        <end position="227"/>
    </location>
</feature>
<keyword evidence="3 11" id="KW-0812">Transmembrane</keyword>
<dbReference type="SMART" id="SM01381">
    <property type="entry name" value="7TM_GPCR_Srsx"/>
    <property type="match status" value="1"/>
</dbReference>
<keyword evidence="15" id="KW-1185">Reference proteome</keyword>
<evidence type="ECO:0000256" key="5">
    <source>
        <dbReference type="ARBA" id="ARBA00023040"/>
    </source>
</evidence>
<sequence length="360" mass="41198">MLNGSYQNGTILQEQSGLDISAYLDFENFVKYFIPVIFGLLVLLGMIGNTMVIYWISFKEKLNQPTNILIFFLALADLLFVLSCVPYTAVHYALSEWPFGNIWCKVVNFTTHVCAYASVWTLVLLSLDRFLAVVHPTASKKIRTRRNTFLIVYATWAIIICGNIPVLLQFGVIRYQWEGFDRSACLNLAGVYNKLVLKVFYGCFFIFGYAFPLTLICTLYGSLVKHLRLGTPLSLRRHRRSMRAKRQATRMIISFVVAFALCWLPIHAMLITKNFIDFEATIGFTAVMMFANCLAYINSCINPILYVFLSEKFQVNFRSCLSNSRSWTCNKKDQPRGGRLETVIINCNKEINDTKITDIV</sequence>
<evidence type="ECO:0000313" key="14">
    <source>
        <dbReference type="EnsemblMetazoa" id="G1585.1:cds"/>
    </source>
</evidence>
<evidence type="ECO:0000256" key="8">
    <source>
        <dbReference type="ARBA" id="ARBA00023170"/>
    </source>
</evidence>
<dbReference type="PROSITE" id="PS50262">
    <property type="entry name" value="G_PROTEIN_RECEP_F1_2"/>
    <property type="match status" value="1"/>
</dbReference>
<dbReference type="PRINTS" id="PR00663">
    <property type="entry name" value="GALANINR"/>
</dbReference>
<evidence type="ECO:0000256" key="12">
    <source>
        <dbReference type="SAM" id="Phobius"/>
    </source>
</evidence>
<evidence type="ECO:0000256" key="1">
    <source>
        <dbReference type="ARBA" id="ARBA00004651"/>
    </source>
</evidence>
<feature type="domain" description="G-protein coupled receptors family 1 profile" evidence="13">
    <location>
        <begin position="48"/>
        <end position="306"/>
    </location>
</feature>
<dbReference type="Proteomes" id="UP000005408">
    <property type="component" value="Unassembled WGS sequence"/>
</dbReference>
<dbReference type="PANTHER" id="PTHR45695:SF23">
    <property type="entry name" value="GALANIN-LIKE G-PROTEIN COUPLED RECEPTOR NPR-9"/>
    <property type="match status" value="1"/>
</dbReference>
<dbReference type="GO" id="GO:0005886">
    <property type="term" value="C:plasma membrane"/>
    <property type="evidence" value="ECO:0007669"/>
    <property type="project" value="UniProtKB-SubCell"/>
</dbReference>
<dbReference type="GO" id="GO:0004930">
    <property type="term" value="F:G protein-coupled receptor activity"/>
    <property type="evidence" value="ECO:0007669"/>
    <property type="project" value="UniProtKB-KW"/>
</dbReference>
<evidence type="ECO:0000256" key="11">
    <source>
        <dbReference type="RuleBase" id="RU000688"/>
    </source>
</evidence>
<evidence type="ECO:0000256" key="6">
    <source>
        <dbReference type="ARBA" id="ARBA00023136"/>
    </source>
</evidence>
<name>A0A8W8IU20_MAGGI</name>
<evidence type="ECO:0000256" key="10">
    <source>
        <dbReference type="ARBA" id="ARBA00023224"/>
    </source>
</evidence>
<dbReference type="OrthoDB" id="2132067at2759"/>
<dbReference type="OMA" id="MFANCLA"/>
<reference evidence="14" key="1">
    <citation type="submission" date="2022-08" db="UniProtKB">
        <authorList>
            <consortium name="EnsemblMetazoa"/>
        </authorList>
    </citation>
    <scope>IDENTIFICATION</scope>
    <source>
        <strain evidence="14">05x7-T-G4-1.051#20</strain>
    </source>
</reference>
<dbReference type="Pfam" id="PF00001">
    <property type="entry name" value="7tm_1"/>
    <property type="match status" value="1"/>
</dbReference>
<dbReference type="AlphaFoldDB" id="A0A8W8IU20"/>
<evidence type="ECO:0000256" key="7">
    <source>
        <dbReference type="ARBA" id="ARBA00023157"/>
    </source>
</evidence>
<evidence type="ECO:0000256" key="3">
    <source>
        <dbReference type="ARBA" id="ARBA00022692"/>
    </source>
</evidence>
<dbReference type="Gene3D" id="1.20.1070.10">
    <property type="entry name" value="Rhodopsin 7-helix transmembrane proteins"/>
    <property type="match status" value="1"/>
</dbReference>
<keyword evidence="10 11" id="KW-0807">Transducer</keyword>
<feature type="transmembrane region" description="Helical" evidence="12">
    <location>
        <begin position="32"/>
        <end position="56"/>
    </location>
</feature>
<keyword evidence="5 11" id="KW-0297">G-protein coupled receptor</keyword>
<dbReference type="InterPro" id="IPR017452">
    <property type="entry name" value="GPCR_Rhodpsn_7TM"/>
</dbReference>
<feature type="transmembrane region" description="Helical" evidence="12">
    <location>
        <begin position="109"/>
        <end position="127"/>
    </location>
</feature>
<dbReference type="InterPro" id="IPR000405">
    <property type="entry name" value="Galanin_rcpt"/>
</dbReference>
<dbReference type="EnsemblMetazoa" id="G1585.1">
    <property type="protein sequence ID" value="G1585.1:cds"/>
    <property type="gene ID" value="G1585"/>
</dbReference>
<comment type="subcellular location">
    <subcellularLocation>
        <location evidence="1">Cell membrane</location>
        <topology evidence="1">Multi-pass membrane protein</topology>
    </subcellularLocation>
</comment>
<keyword evidence="7" id="KW-1015">Disulfide bond</keyword>
<dbReference type="PANTHER" id="PTHR45695">
    <property type="entry name" value="LEUCOKININ RECEPTOR-RELATED"/>
    <property type="match status" value="1"/>
</dbReference>
<feature type="transmembrane region" description="Helical" evidence="12">
    <location>
        <begin position="148"/>
        <end position="173"/>
    </location>
</feature>
<evidence type="ECO:0000256" key="2">
    <source>
        <dbReference type="ARBA" id="ARBA00022475"/>
    </source>
</evidence>
<feature type="transmembrane region" description="Helical" evidence="12">
    <location>
        <begin position="68"/>
        <end position="89"/>
    </location>
</feature>
<dbReference type="SUPFAM" id="SSF81321">
    <property type="entry name" value="Family A G protein-coupled receptor-like"/>
    <property type="match status" value="1"/>
</dbReference>
<keyword evidence="9" id="KW-0325">Glycoprotein</keyword>
<evidence type="ECO:0000259" key="13">
    <source>
        <dbReference type="PROSITE" id="PS50262"/>
    </source>
</evidence>
<feature type="transmembrane region" description="Helical" evidence="12">
    <location>
        <begin position="248"/>
        <end position="270"/>
    </location>
</feature>
<keyword evidence="6 12" id="KW-0472">Membrane</keyword>
<feature type="transmembrane region" description="Helical" evidence="12">
    <location>
        <begin position="282"/>
        <end position="309"/>
    </location>
</feature>
<dbReference type="PRINTS" id="PR00237">
    <property type="entry name" value="GPCRRHODOPSN"/>
</dbReference>
<evidence type="ECO:0000313" key="15">
    <source>
        <dbReference type="Proteomes" id="UP000005408"/>
    </source>
</evidence>
<proteinExistence type="inferred from homology"/>
<comment type="similarity">
    <text evidence="11">Belongs to the G-protein coupled receptor 1 family.</text>
</comment>
<organism evidence="14 15">
    <name type="scientific">Magallana gigas</name>
    <name type="common">Pacific oyster</name>
    <name type="synonym">Crassostrea gigas</name>
    <dbReference type="NCBI Taxonomy" id="29159"/>
    <lineage>
        <taxon>Eukaryota</taxon>
        <taxon>Metazoa</taxon>
        <taxon>Spiralia</taxon>
        <taxon>Lophotrochozoa</taxon>
        <taxon>Mollusca</taxon>
        <taxon>Bivalvia</taxon>
        <taxon>Autobranchia</taxon>
        <taxon>Pteriomorphia</taxon>
        <taxon>Ostreida</taxon>
        <taxon>Ostreoidea</taxon>
        <taxon>Ostreidae</taxon>
        <taxon>Magallana</taxon>
    </lineage>
</organism>
<evidence type="ECO:0000256" key="9">
    <source>
        <dbReference type="ARBA" id="ARBA00023180"/>
    </source>
</evidence>
<keyword evidence="8 11" id="KW-0675">Receptor</keyword>